<accession>A0A176TEH5</accession>
<reference evidence="10 11" key="1">
    <citation type="submission" date="2016-02" db="EMBL/GenBank/DDBJ databases">
        <title>Draft genome sequence of Polaribacter atrinae KACC17473.</title>
        <authorList>
            <person name="Shin S.-K."/>
            <person name="Yi H."/>
        </authorList>
    </citation>
    <scope>NUCLEOTIDE SEQUENCE [LARGE SCALE GENOMIC DNA]</scope>
    <source>
        <strain evidence="10 11">KACC 17473</strain>
    </source>
</reference>
<comment type="caution">
    <text evidence="10">The sequence shown here is derived from an EMBL/GenBank/DDBJ whole genome shotgun (WGS) entry which is preliminary data.</text>
</comment>
<gene>
    <name evidence="10" type="ORF">LPB303_04570</name>
</gene>
<keyword evidence="6 8" id="KW-0472">Membrane</keyword>
<dbReference type="STRING" id="1333662.LPB303_04570"/>
<dbReference type="Gene3D" id="2.40.170.20">
    <property type="entry name" value="TonB-dependent receptor, beta-barrel domain"/>
    <property type="match status" value="1"/>
</dbReference>
<dbReference type="SUPFAM" id="SSF56935">
    <property type="entry name" value="Porins"/>
    <property type="match status" value="1"/>
</dbReference>
<evidence type="ECO:0000256" key="7">
    <source>
        <dbReference type="ARBA" id="ARBA00023237"/>
    </source>
</evidence>
<feature type="domain" description="TonB-dependent receptor-like beta-barrel" evidence="9">
    <location>
        <begin position="18"/>
        <end position="340"/>
    </location>
</feature>
<keyword evidence="5" id="KW-0798">TonB box</keyword>
<evidence type="ECO:0000259" key="9">
    <source>
        <dbReference type="Pfam" id="PF00593"/>
    </source>
</evidence>
<keyword evidence="7 8" id="KW-0998">Cell outer membrane</keyword>
<evidence type="ECO:0000256" key="1">
    <source>
        <dbReference type="ARBA" id="ARBA00004571"/>
    </source>
</evidence>
<name>A0A176TEH5_9FLAO</name>
<dbReference type="InterPro" id="IPR036942">
    <property type="entry name" value="Beta-barrel_TonB_sf"/>
</dbReference>
<dbReference type="AlphaFoldDB" id="A0A176TEH5"/>
<evidence type="ECO:0000313" key="10">
    <source>
        <dbReference type="EMBL" id="OAD45943.1"/>
    </source>
</evidence>
<sequence>MSYGQVGNQAISPYQSLASFTDVFSTVQGSTVTAIRPSTISNNDLTWETTTQTNIGLDLQVLRNRFGVTLDYYNMRTNDLLFDVPTPNYTGFLTQLQNIGTVENKGFEFAVNANVLQGDLKWKTYANISFNKNKIIKLVDNDTDGNDIFYSSSPLSGAGTTQLLREGLSVGQFWGYIYEGVVQTADDVLVGGEEIGGEKFKDLNGDGALTDDDRAVIGDPHPDFSWGWNNDFSYKNLSLNIFIQGSKGGEILNYTLMELGALNGRTNVTTDALNRWTPTNTDTDIPQARVSRSFVTSDRWIDDASYIRVKNISLGYNFPETLLSKISLSSARLYLSGQNLFTITDYKGIDPEVSYSNSSSNIGLDYGSYPNVKSFTLGVNIEF</sequence>
<dbReference type="InterPro" id="IPR039426">
    <property type="entry name" value="TonB-dep_rcpt-like"/>
</dbReference>
<evidence type="ECO:0000256" key="2">
    <source>
        <dbReference type="ARBA" id="ARBA00022448"/>
    </source>
</evidence>
<protein>
    <recommendedName>
        <fullName evidence="9">TonB-dependent receptor-like beta-barrel domain-containing protein</fullName>
    </recommendedName>
</protein>
<dbReference type="GO" id="GO:0009279">
    <property type="term" value="C:cell outer membrane"/>
    <property type="evidence" value="ECO:0007669"/>
    <property type="project" value="UniProtKB-SubCell"/>
</dbReference>
<evidence type="ECO:0000256" key="3">
    <source>
        <dbReference type="ARBA" id="ARBA00022452"/>
    </source>
</evidence>
<evidence type="ECO:0000313" key="11">
    <source>
        <dbReference type="Proteomes" id="UP000076923"/>
    </source>
</evidence>
<comment type="similarity">
    <text evidence="8">Belongs to the TonB-dependent receptor family.</text>
</comment>
<dbReference type="Pfam" id="PF00593">
    <property type="entry name" value="TonB_dep_Rec_b-barrel"/>
    <property type="match status" value="1"/>
</dbReference>
<dbReference type="PROSITE" id="PS52016">
    <property type="entry name" value="TONB_DEPENDENT_REC_3"/>
    <property type="match status" value="1"/>
</dbReference>
<keyword evidence="2 8" id="KW-0813">Transport</keyword>
<proteinExistence type="inferred from homology"/>
<keyword evidence="3 8" id="KW-1134">Transmembrane beta strand</keyword>
<organism evidence="10 11">
    <name type="scientific">Polaribacter atrinae</name>
    <dbReference type="NCBI Taxonomy" id="1333662"/>
    <lineage>
        <taxon>Bacteria</taxon>
        <taxon>Pseudomonadati</taxon>
        <taxon>Bacteroidota</taxon>
        <taxon>Flavobacteriia</taxon>
        <taxon>Flavobacteriales</taxon>
        <taxon>Flavobacteriaceae</taxon>
    </lineage>
</organism>
<evidence type="ECO:0000256" key="6">
    <source>
        <dbReference type="ARBA" id="ARBA00023136"/>
    </source>
</evidence>
<keyword evidence="4 8" id="KW-0812">Transmembrane</keyword>
<evidence type="ECO:0000256" key="4">
    <source>
        <dbReference type="ARBA" id="ARBA00022692"/>
    </source>
</evidence>
<dbReference type="InterPro" id="IPR000531">
    <property type="entry name" value="Beta-barrel_TonB"/>
</dbReference>
<dbReference type="EMBL" id="LVWE01000009">
    <property type="protein sequence ID" value="OAD45943.1"/>
    <property type="molecule type" value="Genomic_DNA"/>
</dbReference>
<evidence type="ECO:0000256" key="8">
    <source>
        <dbReference type="PROSITE-ProRule" id="PRU01360"/>
    </source>
</evidence>
<dbReference type="Proteomes" id="UP000076923">
    <property type="component" value="Unassembled WGS sequence"/>
</dbReference>
<keyword evidence="11" id="KW-1185">Reference proteome</keyword>
<evidence type="ECO:0000256" key="5">
    <source>
        <dbReference type="ARBA" id="ARBA00023077"/>
    </source>
</evidence>
<comment type="subcellular location">
    <subcellularLocation>
        <location evidence="1 8">Cell outer membrane</location>
        <topology evidence="1 8">Multi-pass membrane protein</topology>
    </subcellularLocation>
</comment>